<sequence>MDETVIDSFPTRQWSCSTLLRGSSFLNEQLARNKKMSFDEIAAKARLEKLKAENQIAKSSPAPTAVATPRTRVEPSEHETDNAGLDKVAKGLGHALDEEPSAESKKLAALTAAVRRICTPKEASGRRDKYQPTIKEYWVDVATTGSFEEEHEESLTDRTTGEGLMLSRRAVMQKKAMSLAVRYGEINGDWRLIVLGDTVGEVTEKDACALAQAFWNEFSPLLEPGARPPSAEFLSVATRLADTGHENRFTDACLTKFGLSANIEMSYYKIKGLKDTHPVLPIAATLRALDAKGKLDLLLMGHGPSTFNAFWDKFWLLQKGHPVFENHHGRLGDCIPIGVHCDEGTTLKKKSIMLIQWQPLIGKGSRKRKGTATDPGVNMLGDSITSRFVWSVMLARLYANTKGKVKNKPLLDLVSCLSEELSRAFYEGVRLQECGRRLYLVPLCLKGDWPALAKIGTLTRHFGRKSDAKPGHGICHLCRADMEGFKDWHDVSFANMQAMREDLPMPWLKEPTVVCCYDFDLYGPGSFDFQIDNLFEDLKAFCVRNSLQLHMSGLSRTLLGFATSSEYPAGNWFKGQDTVTLLLFLEHRFESAVREVEPHVVAFFQEMFNTIKAANVFLKSLYRTALWLTSEERDCLLKSGHECIRGFQQCAEKAFELELPRFKYQTKLHMYGEILFGLENERHHGQPSLSPLVFATQLDEDLVGKVSSMSRTVSVRTVHTRTLAKYQLALAARW</sequence>
<comment type="caution">
    <text evidence="2">The sequence shown here is derived from an EMBL/GenBank/DDBJ whole genome shotgun (WGS) entry which is preliminary data.</text>
</comment>
<dbReference type="EMBL" id="CAXAMN010006302">
    <property type="protein sequence ID" value="CAK9017185.1"/>
    <property type="molecule type" value="Genomic_DNA"/>
</dbReference>
<name>A0ABP0JRU3_9DINO</name>
<organism evidence="2 3">
    <name type="scientific">Durusdinium trenchii</name>
    <dbReference type="NCBI Taxonomy" id="1381693"/>
    <lineage>
        <taxon>Eukaryota</taxon>
        <taxon>Sar</taxon>
        <taxon>Alveolata</taxon>
        <taxon>Dinophyceae</taxon>
        <taxon>Suessiales</taxon>
        <taxon>Symbiodiniaceae</taxon>
        <taxon>Durusdinium</taxon>
    </lineage>
</organism>
<dbReference type="Proteomes" id="UP001642484">
    <property type="component" value="Unassembled WGS sequence"/>
</dbReference>
<feature type="compositionally biased region" description="Basic and acidic residues" evidence="1">
    <location>
        <begin position="71"/>
        <end position="81"/>
    </location>
</feature>
<evidence type="ECO:0000313" key="2">
    <source>
        <dbReference type="EMBL" id="CAK9017185.1"/>
    </source>
</evidence>
<protein>
    <submittedName>
        <fullName evidence="2">Uncharacterized protein</fullName>
    </submittedName>
</protein>
<gene>
    <name evidence="2" type="ORF">CCMP2556_LOCUS12775</name>
</gene>
<keyword evidence="3" id="KW-1185">Reference proteome</keyword>
<accession>A0ABP0JRU3</accession>
<evidence type="ECO:0000256" key="1">
    <source>
        <dbReference type="SAM" id="MobiDB-lite"/>
    </source>
</evidence>
<evidence type="ECO:0000313" key="3">
    <source>
        <dbReference type="Proteomes" id="UP001642484"/>
    </source>
</evidence>
<feature type="region of interest" description="Disordered" evidence="1">
    <location>
        <begin position="55"/>
        <end position="81"/>
    </location>
</feature>
<proteinExistence type="predicted"/>
<reference evidence="2 3" key="1">
    <citation type="submission" date="2024-02" db="EMBL/GenBank/DDBJ databases">
        <authorList>
            <person name="Chen Y."/>
            <person name="Shah S."/>
            <person name="Dougan E. K."/>
            <person name="Thang M."/>
            <person name="Chan C."/>
        </authorList>
    </citation>
    <scope>NUCLEOTIDE SEQUENCE [LARGE SCALE GENOMIC DNA]</scope>
</reference>